<dbReference type="Pfam" id="PF03734">
    <property type="entry name" value="YkuD"/>
    <property type="match status" value="1"/>
</dbReference>
<keyword evidence="11" id="KW-1185">Reference proteome</keyword>
<dbReference type="UniPathway" id="UPA00219"/>
<comment type="pathway">
    <text evidence="1 7">Cell wall biogenesis; peptidoglycan biosynthesis.</text>
</comment>
<dbReference type="Gene3D" id="2.40.440.10">
    <property type="entry name" value="L,D-transpeptidase catalytic domain-like"/>
    <property type="match status" value="1"/>
</dbReference>
<organism evidence="10 11">
    <name type="scientific">Maritimibacter fusiformis</name>
    <dbReference type="NCBI Taxonomy" id="2603819"/>
    <lineage>
        <taxon>Bacteria</taxon>
        <taxon>Pseudomonadati</taxon>
        <taxon>Pseudomonadota</taxon>
        <taxon>Alphaproteobacteria</taxon>
        <taxon>Rhodobacterales</taxon>
        <taxon>Roseobacteraceae</taxon>
        <taxon>Maritimibacter</taxon>
    </lineage>
</organism>
<feature type="chain" id="PRO_5022922356" evidence="8">
    <location>
        <begin position="25"/>
        <end position="152"/>
    </location>
</feature>
<feature type="active site" description="Nucleophile" evidence="7">
    <location>
        <position position="123"/>
    </location>
</feature>
<keyword evidence="3" id="KW-0808">Transferase</keyword>
<dbReference type="InterPro" id="IPR005490">
    <property type="entry name" value="LD_TPept_cat_dom"/>
</dbReference>
<dbReference type="PANTHER" id="PTHR30582">
    <property type="entry name" value="L,D-TRANSPEPTIDASE"/>
    <property type="match status" value="1"/>
</dbReference>
<dbReference type="GO" id="GO:0005576">
    <property type="term" value="C:extracellular region"/>
    <property type="evidence" value="ECO:0007669"/>
    <property type="project" value="TreeGrafter"/>
</dbReference>
<evidence type="ECO:0000256" key="6">
    <source>
        <dbReference type="ARBA" id="ARBA00023316"/>
    </source>
</evidence>
<dbReference type="PANTHER" id="PTHR30582:SF2">
    <property type="entry name" value="L,D-TRANSPEPTIDASE YCIB-RELATED"/>
    <property type="match status" value="1"/>
</dbReference>
<evidence type="ECO:0000256" key="3">
    <source>
        <dbReference type="ARBA" id="ARBA00022679"/>
    </source>
</evidence>
<keyword evidence="4 7" id="KW-0133">Cell shape</keyword>
<feature type="active site" description="Proton donor/acceptor" evidence="7">
    <location>
        <position position="107"/>
    </location>
</feature>
<proteinExistence type="inferred from homology"/>
<evidence type="ECO:0000313" key="10">
    <source>
        <dbReference type="EMBL" id="TYB83036.1"/>
    </source>
</evidence>
<keyword evidence="5 7" id="KW-0573">Peptidoglycan synthesis</keyword>
<evidence type="ECO:0000313" key="11">
    <source>
        <dbReference type="Proteomes" id="UP000322080"/>
    </source>
</evidence>
<evidence type="ECO:0000256" key="4">
    <source>
        <dbReference type="ARBA" id="ARBA00022960"/>
    </source>
</evidence>
<reference evidence="10 11" key="1">
    <citation type="submission" date="2019-08" db="EMBL/GenBank/DDBJ databases">
        <title>Identification of a novel species of the genus Boseongicola.</title>
        <authorList>
            <person name="Zhang X.-Q."/>
        </authorList>
    </citation>
    <scope>NUCLEOTIDE SEQUENCE [LARGE SCALE GENOMIC DNA]</scope>
    <source>
        <strain evidence="10 11">HY14</strain>
    </source>
</reference>
<dbReference type="Proteomes" id="UP000322080">
    <property type="component" value="Unassembled WGS sequence"/>
</dbReference>
<name>A0A5D0RPV2_9RHOB</name>
<dbReference type="EMBL" id="VSIY01000003">
    <property type="protein sequence ID" value="TYB83036.1"/>
    <property type="molecule type" value="Genomic_DNA"/>
</dbReference>
<evidence type="ECO:0000256" key="1">
    <source>
        <dbReference type="ARBA" id="ARBA00004752"/>
    </source>
</evidence>
<feature type="signal peptide" evidence="8">
    <location>
        <begin position="1"/>
        <end position="24"/>
    </location>
</feature>
<evidence type="ECO:0000256" key="8">
    <source>
        <dbReference type="SAM" id="SignalP"/>
    </source>
</evidence>
<accession>A0A5D0RPV2</accession>
<dbReference type="GO" id="GO:0016740">
    <property type="term" value="F:transferase activity"/>
    <property type="evidence" value="ECO:0007669"/>
    <property type="project" value="UniProtKB-KW"/>
</dbReference>
<dbReference type="InterPro" id="IPR038063">
    <property type="entry name" value="Transpep_catalytic_dom"/>
</dbReference>
<dbReference type="InterPro" id="IPR050979">
    <property type="entry name" value="LD-transpeptidase"/>
</dbReference>
<dbReference type="GO" id="GO:0018104">
    <property type="term" value="P:peptidoglycan-protein cross-linking"/>
    <property type="evidence" value="ECO:0007669"/>
    <property type="project" value="TreeGrafter"/>
</dbReference>
<feature type="domain" description="L,D-TPase catalytic" evidence="9">
    <location>
        <begin position="33"/>
        <end position="148"/>
    </location>
</feature>
<dbReference type="RefSeq" id="WP_148376126.1">
    <property type="nucleotide sequence ID" value="NZ_VSIY01000003.1"/>
</dbReference>
<evidence type="ECO:0000256" key="7">
    <source>
        <dbReference type="PROSITE-ProRule" id="PRU01373"/>
    </source>
</evidence>
<dbReference type="CDD" id="cd16913">
    <property type="entry name" value="YkuD_like"/>
    <property type="match status" value="1"/>
</dbReference>
<protein>
    <submittedName>
        <fullName evidence="10">L,D-transpeptidase</fullName>
    </submittedName>
</protein>
<dbReference type="SUPFAM" id="SSF141523">
    <property type="entry name" value="L,D-transpeptidase catalytic domain-like"/>
    <property type="match status" value="1"/>
</dbReference>
<keyword evidence="6 7" id="KW-0961">Cell wall biogenesis/degradation</keyword>
<gene>
    <name evidence="10" type="ORF">FVF75_02300</name>
</gene>
<dbReference type="GO" id="GO:0008360">
    <property type="term" value="P:regulation of cell shape"/>
    <property type="evidence" value="ECO:0007669"/>
    <property type="project" value="UniProtKB-UniRule"/>
</dbReference>
<evidence type="ECO:0000259" key="9">
    <source>
        <dbReference type="PROSITE" id="PS52029"/>
    </source>
</evidence>
<sequence length="152" mass="16194">MRAALGALVLVVLAAACTEVPESAAPAPQPDRVEAVIDLSDQAVTVTRRAGGRVETHVWPVSTGRAGYPTPTGRFHPTMLSPNHRSSLYDDAPMPWSVFFNGNIGIHGTYEIASLGRPVSHGCVRLHPDHARTFYAMVEAAGKSATLITVQP</sequence>
<dbReference type="GO" id="GO:0071972">
    <property type="term" value="F:peptidoglycan L,D-transpeptidase activity"/>
    <property type="evidence" value="ECO:0007669"/>
    <property type="project" value="TreeGrafter"/>
</dbReference>
<evidence type="ECO:0000256" key="2">
    <source>
        <dbReference type="ARBA" id="ARBA00005992"/>
    </source>
</evidence>
<keyword evidence="8" id="KW-0732">Signal</keyword>
<dbReference type="AlphaFoldDB" id="A0A5D0RPV2"/>
<evidence type="ECO:0000256" key="5">
    <source>
        <dbReference type="ARBA" id="ARBA00022984"/>
    </source>
</evidence>
<dbReference type="PROSITE" id="PS52029">
    <property type="entry name" value="LD_TPASE"/>
    <property type="match status" value="1"/>
</dbReference>
<comment type="similarity">
    <text evidence="2">Belongs to the YkuD family.</text>
</comment>
<dbReference type="PROSITE" id="PS51257">
    <property type="entry name" value="PROKAR_LIPOPROTEIN"/>
    <property type="match status" value="1"/>
</dbReference>
<comment type="caution">
    <text evidence="10">The sequence shown here is derived from an EMBL/GenBank/DDBJ whole genome shotgun (WGS) entry which is preliminary data.</text>
</comment>
<dbReference type="GO" id="GO:0071555">
    <property type="term" value="P:cell wall organization"/>
    <property type="evidence" value="ECO:0007669"/>
    <property type="project" value="UniProtKB-UniRule"/>
</dbReference>